<evidence type="ECO:0000313" key="5">
    <source>
        <dbReference type="Proteomes" id="UP000007635"/>
    </source>
</evidence>
<feature type="region of interest" description="Disordered" evidence="2">
    <location>
        <begin position="1"/>
        <end position="31"/>
    </location>
</feature>
<dbReference type="InterPro" id="IPR012461">
    <property type="entry name" value="SACK1"/>
</dbReference>
<reference evidence="4" key="2">
    <citation type="submission" date="2025-08" db="UniProtKB">
        <authorList>
            <consortium name="Ensembl"/>
        </authorList>
    </citation>
    <scope>IDENTIFICATION</scope>
</reference>
<reference evidence="4" key="3">
    <citation type="submission" date="2025-09" db="UniProtKB">
        <authorList>
            <consortium name="Ensembl"/>
        </authorList>
    </citation>
    <scope>IDENTIFICATION</scope>
</reference>
<sequence length="322" mass="35572">MVGPTVRRDHFTSCKPNDSKTRRASSMEASGMSALLYRRSKPLGKVRRRLQDLRIPSSSCRDSIPNRAELDLSHNESARLAVDSLLSRGLEGYHEVLNAEGEVDFLSALEKTYMLENGSDSSTVDPGASDGDTNEAEGLYSGSQFFTQCSTVSTEPDPTGADVKVTDPVLDKPNIEFYWQSDTRAAGMKDLLREFIRKAGMALAIVMDVFSDVELLCDLLEASRKRNVSVHLLLDRLNLNLFVDMWQDLKLDSKSFPKLSVRSVDGQTYCAKTGRKVTGHVMESFIITDWTEVLTGSYSSSRGKDRRPPARQSAGSCPTSAP</sequence>
<accession>G3NQ61</accession>
<proteinExistence type="inferred from homology"/>
<evidence type="ECO:0000256" key="1">
    <source>
        <dbReference type="ARBA" id="ARBA00006937"/>
    </source>
</evidence>
<feature type="domain" description="Scaffolding anchor of CK1" evidence="3">
    <location>
        <begin position="67"/>
        <end position="299"/>
    </location>
</feature>
<dbReference type="Bgee" id="ENSGACG00000005666">
    <property type="expression patterns" value="Expressed in zone of skin"/>
</dbReference>
<dbReference type="GO" id="GO:0019901">
    <property type="term" value="F:protein kinase binding"/>
    <property type="evidence" value="ECO:0007669"/>
    <property type="project" value="TreeGrafter"/>
</dbReference>
<dbReference type="OMA" id="RRCIART"/>
<protein>
    <recommendedName>
        <fullName evidence="3">Scaffolding anchor of CK1 domain-containing protein</fullName>
    </recommendedName>
</protein>
<evidence type="ECO:0000313" key="4">
    <source>
        <dbReference type="Ensembl" id="ENSGACP00000007477.2"/>
    </source>
</evidence>
<dbReference type="Ensembl" id="ENSGACT00000007496.2">
    <property type="protein sequence ID" value="ENSGACP00000007477.2"/>
    <property type="gene ID" value="ENSGACG00000005666.2"/>
</dbReference>
<dbReference type="SUPFAM" id="SSF56024">
    <property type="entry name" value="Phospholipase D/nuclease"/>
    <property type="match status" value="1"/>
</dbReference>
<dbReference type="STRING" id="69293.ENSGACP00000007477"/>
<dbReference type="InterPro" id="IPR050944">
    <property type="entry name" value="FAM83"/>
</dbReference>
<dbReference type="InParanoid" id="G3NQ61"/>
<dbReference type="Proteomes" id="UP000007635">
    <property type="component" value="Chromosome XX"/>
</dbReference>
<dbReference type="eggNOG" id="ENOG502QQDU">
    <property type="taxonomic scope" value="Eukaryota"/>
</dbReference>
<comment type="similarity">
    <text evidence="1">Belongs to the FAM83 family.</text>
</comment>
<evidence type="ECO:0000256" key="2">
    <source>
        <dbReference type="SAM" id="MobiDB-lite"/>
    </source>
</evidence>
<feature type="region of interest" description="Disordered" evidence="2">
    <location>
        <begin position="298"/>
        <end position="322"/>
    </location>
</feature>
<dbReference type="Pfam" id="PF07894">
    <property type="entry name" value="SACK1"/>
    <property type="match status" value="1"/>
</dbReference>
<feature type="compositionally biased region" description="Polar residues" evidence="2">
    <location>
        <begin position="313"/>
        <end position="322"/>
    </location>
</feature>
<feature type="compositionally biased region" description="Basic and acidic residues" evidence="2">
    <location>
        <begin position="1"/>
        <end position="21"/>
    </location>
</feature>
<dbReference type="GeneTree" id="ENSGT00940000160768"/>
<dbReference type="GO" id="GO:0007173">
    <property type="term" value="P:epidermal growth factor receptor signaling pathway"/>
    <property type="evidence" value="ECO:0007669"/>
    <property type="project" value="TreeGrafter"/>
</dbReference>
<dbReference type="Gene3D" id="3.30.870.10">
    <property type="entry name" value="Endonuclease Chain A"/>
    <property type="match status" value="1"/>
</dbReference>
<name>G3NQ61_GASAC</name>
<organism evidence="4 5">
    <name type="scientific">Gasterosteus aculeatus aculeatus</name>
    <name type="common">three-spined stickleback</name>
    <dbReference type="NCBI Taxonomy" id="481459"/>
    <lineage>
        <taxon>Eukaryota</taxon>
        <taxon>Metazoa</taxon>
        <taxon>Chordata</taxon>
        <taxon>Craniata</taxon>
        <taxon>Vertebrata</taxon>
        <taxon>Euteleostomi</taxon>
        <taxon>Actinopterygii</taxon>
        <taxon>Neopterygii</taxon>
        <taxon>Teleostei</taxon>
        <taxon>Neoteleostei</taxon>
        <taxon>Acanthomorphata</taxon>
        <taxon>Eupercaria</taxon>
        <taxon>Perciformes</taxon>
        <taxon>Cottioidei</taxon>
        <taxon>Gasterosteales</taxon>
        <taxon>Gasterosteidae</taxon>
        <taxon>Gasterosteus</taxon>
    </lineage>
</organism>
<dbReference type="AlphaFoldDB" id="G3NQ61"/>
<dbReference type="PANTHER" id="PTHR16181:SF29">
    <property type="entry name" value="PROTEIN FAM83A-RELATED"/>
    <property type="match status" value="1"/>
</dbReference>
<evidence type="ECO:0000259" key="3">
    <source>
        <dbReference type="Pfam" id="PF07894"/>
    </source>
</evidence>
<dbReference type="PANTHER" id="PTHR16181">
    <property type="entry name" value="PROTEIN FAM83A-RELATED"/>
    <property type="match status" value="1"/>
</dbReference>
<keyword evidence="5" id="KW-1185">Reference proteome</keyword>
<reference evidence="4 5" key="1">
    <citation type="journal article" date="2021" name="G3 (Bethesda)">
        <title>Improved contiguity of the threespine stickleback genome using long-read sequencing.</title>
        <authorList>
            <person name="Nath S."/>
            <person name="Shaw D.E."/>
            <person name="White M.A."/>
        </authorList>
    </citation>
    <scope>NUCLEOTIDE SEQUENCE [LARGE SCALE GENOMIC DNA]</scope>
    <source>
        <strain evidence="4 5">Lake Benthic</strain>
    </source>
</reference>